<evidence type="ECO:0000256" key="5">
    <source>
        <dbReference type="ARBA" id="ARBA00023014"/>
    </source>
</evidence>
<dbReference type="SUPFAM" id="SSF54292">
    <property type="entry name" value="2Fe-2S ferredoxin-like"/>
    <property type="match status" value="1"/>
</dbReference>
<dbReference type="InterPro" id="IPR006058">
    <property type="entry name" value="2Fe2S_fd_BS"/>
</dbReference>
<evidence type="ECO:0000256" key="2">
    <source>
        <dbReference type="ARBA" id="ARBA00022723"/>
    </source>
</evidence>
<dbReference type="InterPro" id="IPR051452">
    <property type="entry name" value="Diverse_Oxidoreductases"/>
</dbReference>
<name>A0A1G5LMN4_9BACL</name>
<gene>
    <name evidence="7" type="ORF">SAMN05720606_12922</name>
</gene>
<dbReference type="GO" id="GO:0016491">
    <property type="term" value="F:oxidoreductase activity"/>
    <property type="evidence" value="ECO:0007669"/>
    <property type="project" value="UniProtKB-KW"/>
</dbReference>
<protein>
    <submittedName>
        <fullName evidence="7">Carbon-monoxide dehydrogenase small subunit</fullName>
    </submittedName>
</protein>
<dbReference type="InterPro" id="IPR036884">
    <property type="entry name" value="2Fe-2S-bd_dom_sf"/>
</dbReference>
<keyword evidence="1" id="KW-0001">2Fe-2S</keyword>
<dbReference type="InterPro" id="IPR012675">
    <property type="entry name" value="Beta-grasp_dom_sf"/>
</dbReference>
<dbReference type="InterPro" id="IPR002888">
    <property type="entry name" value="2Fe-2S-bd"/>
</dbReference>
<keyword evidence="8" id="KW-1185">Reference proteome</keyword>
<reference evidence="8" key="1">
    <citation type="submission" date="2016-10" db="EMBL/GenBank/DDBJ databases">
        <authorList>
            <person name="Varghese N."/>
            <person name="Submissions S."/>
        </authorList>
    </citation>
    <scope>NUCLEOTIDE SEQUENCE [LARGE SCALE GENOMIC DNA]</scope>
    <source>
        <strain evidence="8">BL9</strain>
    </source>
</reference>
<dbReference type="Gene3D" id="1.10.150.120">
    <property type="entry name" value="[2Fe-2S]-binding domain"/>
    <property type="match status" value="1"/>
</dbReference>
<sequence>MKNQPLEQTWSARVNGQLKELSVSPETRLVDILRNQLNLTGTKISCEVGRCGACMILMNGEPVNSCLVMAYQSEESVITTIEGLHGEKEGELHPIQHAFLEEGGFQCGYCTPGMIISTKALLDACPNPSLEQIETGLCGNLCRCTGYGGIIRAVNKASERCAVKGTVGTVVKENVNRSAVNFVQTDGAET</sequence>
<dbReference type="Proteomes" id="UP000198538">
    <property type="component" value="Unassembled WGS sequence"/>
</dbReference>
<dbReference type="PROSITE" id="PS51085">
    <property type="entry name" value="2FE2S_FER_2"/>
    <property type="match status" value="1"/>
</dbReference>
<dbReference type="InterPro" id="IPR036010">
    <property type="entry name" value="2Fe-2S_ferredoxin-like_sf"/>
</dbReference>
<organism evidence="7 8">
    <name type="scientific">Paenibacillus polysaccharolyticus</name>
    <dbReference type="NCBI Taxonomy" id="582692"/>
    <lineage>
        <taxon>Bacteria</taxon>
        <taxon>Bacillati</taxon>
        <taxon>Bacillota</taxon>
        <taxon>Bacilli</taxon>
        <taxon>Bacillales</taxon>
        <taxon>Paenibacillaceae</taxon>
        <taxon>Paenibacillus</taxon>
    </lineage>
</organism>
<dbReference type="PANTHER" id="PTHR44379">
    <property type="entry name" value="OXIDOREDUCTASE WITH IRON-SULFUR SUBUNIT"/>
    <property type="match status" value="1"/>
</dbReference>
<evidence type="ECO:0000259" key="6">
    <source>
        <dbReference type="PROSITE" id="PS51085"/>
    </source>
</evidence>
<dbReference type="Pfam" id="PF00111">
    <property type="entry name" value="Fer2"/>
    <property type="match status" value="1"/>
</dbReference>
<dbReference type="RefSeq" id="WP_090924828.1">
    <property type="nucleotide sequence ID" value="NZ_FMVM01000029.1"/>
</dbReference>
<keyword evidence="4" id="KW-0408">Iron</keyword>
<evidence type="ECO:0000313" key="8">
    <source>
        <dbReference type="Proteomes" id="UP000198538"/>
    </source>
</evidence>
<evidence type="ECO:0000256" key="1">
    <source>
        <dbReference type="ARBA" id="ARBA00022714"/>
    </source>
</evidence>
<accession>A0A1G5LMN4</accession>
<evidence type="ECO:0000256" key="4">
    <source>
        <dbReference type="ARBA" id="ARBA00023004"/>
    </source>
</evidence>
<dbReference type="GO" id="GO:0051537">
    <property type="term" value="F:2 iron, 2 sulfur cluster binding"/>
    <property type="evidence" value="ECO:0007669"/>
    <property type="project" value="UniProtKB-KW"/>
</dbReference>
<evidence type="ECO:0000313" key="7">
    <source>
        <dbReference type="EMBL" id="SCZ13439.1"/>
    </source>
</evidence>
<dbReference type="PANTHER" id="PTHR44379:SF7">
    <property type="entry name" value="XANTHINE DEHYDROGENASE SUBUNIT E-RELATED"/>
    <property type="match status" value="1"/>
</dbReference>
<dbReference type="GO" id="GO:0046872">
    <property type="term" value="F:metal ion binding"/>
    <property type="evidence" value="ECO:0007669"/>
    <property type="project" value="UniProtKB-KW"/>
</dbReference>
<dbReference type="PROSITE" id="PS00197">
    <property type="entry name" value="2FE2S_FER_1"/>
    <property type="match status" value="1"/>
</dbReference>
<dbReference type="STRING" id="582692.SAMN05720606_12922"/>
<dbReference type="Gene3D" id="3.10.20.30">
    <property type="match status" value="1"/>
</dbReference>
<dbReference type="Pfam" id="PF01799">
    <property type="entry name" value="Fer2_2"/>
    <property type="match status" value="1"/>
</dbReference>
<evidence type="ECO:0000256" key="3">
    <source>
        <dbReference type="ARBA" id="ARBA00023002"/>
    </source>
</evidence>
<keyword evidence="2" id="KW-0479">Metal-binding</keyword>
<dbReference type="AlphaFoldDB" id="A0A1G5LMN4"/>
<keyword evidence="3" id="KW-0560">Oxidoreductase</keyword>
<keyword evidence="5" id="KW-0411">Iron-sulfur</keyword>
<dbReference type="SUPFAM" id="SSF47741">
    <property type="entry name" value="CO dehydrogenase ISP C-domain like"/>
    <property type="match status" value="1"/>
</dbReference>
<feature type="domain" description="2Fe-2S ferredoxin-type" evidence="6">
    <location>
        <begin position="8"/>
        <end position="84"/>
    </location>
</feature>
<dbReference type="EMBL" id="FMVM01000029">
    <property type="protein sequence ID" value="SCZ13439.1"/>
    <property type="molecule type" value="Genomic_DNA"/>
</dbReference>
<dbReference type="InterPro" id="IPR001041">
    <property type="entry name" value="2Fe-2S_ferredoxin-type"/>
</dbReference>
<proteinExistence type="predicted"/>